<evidence type="ECO:0000313" key="7">
    <source>
        <dbReference type="EMBL" id="AHI29133.1"/>
    </source>
</evidence>
<evidence type="ECO:0000256" key="6">
    <source>
        <dbReference type="SAM" id="Phobius"/>
    </source>
</evidence>
<gene>
    <name evidence="7" type="ORF">AU14_12610</name>
</gene>
<dbReference type="PANTHER" id="PTHR30250">
    <property type="entry name" value="PST FAMILY PREDICTED COLANIC ACID TRANSPORTER"/>
    <property type="match status" value="1"/>
</dbReference>
<feature type="transmembrane region" description="Helical" evidence="6">
    <location>
        <begin position="338"/>
        <end position="358"/>
    </location>
</feature>
<feature type="transmembrane region" description="Helical" evidence="6">
    <location>
        <begin position="21"/>
        <end position="45"/>
    </location>
</feature>
<dbReference type="CDD" id="cd13128">
    <property type="entry name" value="MATE_Wzx_like"/>
    <property type="match status" value="1"/>
</dbReference>
<keyword evidence="4 6" id="KW-1133">Transmembrane helix</keyword>
<dbReference type="InterPro" id="IPR050833">
    <property type="entry name" value="Poly_Biosynth_Transport"/>
</dbReference>
<keyword evidence="2" id="KW-1003">Cell membrane</keyword>
<dbReference type="PANTHER" id="PTHR30250:SF11">
    <property type="entry name" value="O-ANTIGEN TRANSPORTER-RELATED"/>
    <property type="match status" value="1"/>
</dbReference>
<evidence type="ECO:0000256" key="4">
    <source>
        <dbReference type="ARBA" id="ARBA00022989"/>
    </source>
</evidence>
<protein>
    <submittedName>
        <fullName evidence="7">Transporter</fullName>
    </submittedName>
</protein>
<dbReference type="Pfam" id="PF01943">
    <property type="entry name" value="Polysacc_synt"/>
    <property type="match status" value="1"/>
</dbReference>
<organism evidence="7 8">
    <name type="scientific">Marinobacter similis</name>
    <dbReference type="NCBI Taxonomy" id="1420916"/>
    <lineage>
        <taxon>Bacteria</taxon>
        <taxon>Pseudomonadati</taxon>
        <taxon>Pseudomonadota</taxon>
        <taxon>Gammaproteobacteria</taxon>
        <taxon>Pseudomonadales</taxon>
        <taxon>Marinobacteraceae</taxon>
        <taxon>Marinobacter</taxon>
    </lineage>
</organism>
<evidence type="ECO:0000256" key="1">
    <source>
        <dbReference type="ARBA" id="ARBA00004651"/>
    </source>
</evidence>
<dbReference type="Proteomes" id="UP000061489">
    <property type="component" value="Chromosome"/>
</dbReference>
<evidence type="ECO:0000256" key="5">
    <source>
        <dbReference type="ARBA" id="ARBA00023136"/>
    </source>
</evidence>
<feature type="transmembrane region" description="Helical" evidence="6">
    <location>
        <begin position="303"/>
        <end position="326"/>
    </location>
</feature>
<proteinExistence type="predicted"/>
<feature type="transmembrane region" description="Helical" evidence="6">
    <location>
        <begin position="370"/>
        <end position="390"/>
    </location>
</feature>
<feature type="transmembrane region" description="Helical" evidence="6">
    <location>
        <begin position="94"/>
        <end position="117"/>
    </location>
</feature>
<evidence type="ECO:0000313" key="8">
    <source>
        <dbReference type="Proteomes" id="UP000061489"/>
    </source>
</evidence>
<feature type="transmembrane region" description="Helical" evidence="6">
    <location>
        <begin position="129"/>
        <end position="149"/>
    </location>
</feature>
<feature type="transmembrane region" description="Helical" evidence="6">
    <location>
        <begin position="182"/>
        <end position="201"/>
    </location>
</feature>
<dbReference type="STRING" id="1420916.AU14_12610"/>
<dbReference type="RefSeq" id="WP_041341160.1">
    <property type="nucleotide sequence ID" value="NZ_CP007151.1"/>
</dbReference>
<feature type="transmembrane region" description="Helical" evidence="6">
    <location>
        <begin position="51"/>
        <end position="73"/>
    </location>
</feature>
<dbReference type="OrthoDB" id="103403at2"/>
<keyword evidence="5 6" id="KW-0472">Membrane</keyword>
<dbReference type="HOGENOM" id="CLU_022017_0_2_6"/>
<reference evidence="7 8" key="1">
    <citation type="journal article" date="2014" name="Genome Announc.">
        <title>Draft Genome Sequences of Marinobacter similis A3d10T and Marinobacter salarius R9SW1T.</title>
        <authorList>
            <person name="Ivanova E.P."/>
            <person name="Ng H.J."/>
            <person name="Webb H.K."/>
            <person name="Feng G."/>
            <person name="Oshima K."/>
            <person name="Hattori M."/>
            <person name="Ohkuma M."/>
            <person name="Sergeev A.F."/>
            <person name="Mikhailov V.V."/>
            <person name="Crawford R.J."/>
            <person name="Sawabe T."/>
        </authorList>
    </citation>
    <scope>NUCLEOTIDE SEQUENCE [LARGE SCALE GENOMIC DNA]</scope>
    <source>
        <strain evidence="7 8">A3d10</strain>
    </source>
</reference>
<dbReference type="AlphaFoldDB" id="W5YRL9"/>
<feature type="transmembrane region" description="Helical" evidence="6">
    <location>
        <begin position="156"/>
        <end position="176"/>
    </location>
</feature>
<keyword evidence="8" id="KW-1185">Reference proteome</keyword>
<sequence length="425" mass="48326">MFRAFKDKLANTTEKRTLTSNIFSLGILQGANYLLPLLTIPYLVRVLGPEYFGLVAFATATIGYFSIITDYGFNLSATRLISIHRNNQVKINQIFNAVMQIKAFLMLLSFVFLLILIRTFEKFSDHWELYLLTFGVVLGQVLFPVWLFQGMERMKYIAYVNIAAKAFFTVFIFLFVRNKDDILFVPTLTSLGFIVAGVWSLHVARREFGISFAPQSWREIRFQLIDGWHVFISSISISLYTISTTFILGIFTNNIIVGYFSAADKIIQAVKGIYKPFSQAIFPLISKKIQSDRQEGLFFAHNFAKLAGGAMLIMSLALFSMAEIIVNLLLGEQYQQSVALLKIMAFLPFIVTMSNIYGVQIMLNLGYKKAFTRILIIAALVGVMLSLILVPVYEDIGTSVTLLIVESMVTIFMFLYLKFWQEEKC</sequence>
<accession>W5YRL9</accession>
<feature type="transmembrane region" description="Helical" evidence="6">
    <location>
        <begin position="396"/>
        <end position="417"/>
    </location>
</feature>
<evidence type="ECO:0000256" key="2">
    <source>
        <dbReference type="ARBA" id="ARBA00022475"/>
    </source>
</evidence>
<keyword evidence="3 6" id="KW-0812">Transmembrane</keyword>
<name>W5YRL9_9GAMM</name>
<dbReference type="InterPro" id="IPR002797">
    <property type="entry name" value="Polysacc_synth"/>
</dbReference>
<dbReference type="KEGG" id="msx:AU14_12610"/>
<dbReference type="GO" id="GO:0005886">
    <property type="term" value="C:plasma membrane"/>
    <property type="evidence" value="ECO:0007669"/>
    <property type="project" value="UniProtKB-SubCell"/>
</dbReference>
<comment type="subcellular location">
    <subcellularLocation>
        <location evidence="1">Cell membrane</location>
        <topology evidence="1">Multi-pass membrane protein</topology>
    </subcellularLocation>
</comment>
<dbReference type="EMBL" id="CP007151">
    <property type="protein sequence ID" value="AHI29133.1"/>
    <property type="molecule type" value="Genomic_DNA"/>
</dbReference>
<evidence type="ECO:0000256" key="3">
    <source>
        <dbReference type="ARBA" id="ARBA00022692"/>
    </source>
</evidence>